<feature type="active site" description="Proton acceptor; for dehydratase activity" evidence="7">
    <location>
        <position position="1019"/>
    </location>
</feature>
<dbReference type="InterPro" id="IPR009081">
    <property type="entry name" value="PP-bd_ACP"/>
</dbReference>
<dbReference type="InterPro" id="IPR049551">
    <property type="entry name" value="PKS_DH_C"/>
</dbReference>
<keyword evidence="5" id="KW-0560">Oxidoreductase</keyword>
<dbReference type="Gene3D" id="3.10.129.110">
    <property type="entry name" value="Polyketide synthase dehydratase"/>
    <property type="match status" value="1"/>
</dbReference>
<dbReference type="InterPro" id="IPR016035">
    <property type="entry name" value="Acyl_Trfase/lysoPLipase"/>
</dbReference>
<dbReference type="SUPFAM" id="SSF47336">
    <property type="entry name" value="ACP-like"/>
    <property type="match status" value="1"/>
</dbReference>
<evidence type="ECO:0000259" key="8">
    <source>
        <dbReference type="PROSITE" id="PS50075"/>
    </source>
</evidence>
<evidence type="ECO:0000259" key="10">
    <source>
        <dbReference type="PROSITE" id="PS52019"/>
    </source>
</evidence>
<dbReference type="GO" id="GO:0016491">
    <property type="term" value="F:oxidoreductase activity"/>
    <property type="evidence" value="ECO:0007669"/>
    <property type="project" value="UniProtKB-KW"/>
</dbReference>
<dbReference type="Pfam" id="PF02801">
    <property type="entry name" value="Ketoacyl-synt_C"/>
    <property type="match status" value="1"/>
</dbReference>
<dbReference type="InterPro" id="IPR013217">
    <property type="entry name" value="Methyltransf_12"/>
</dbReference>
<dbReference type="InterPro" id="IPR029063">
    <property type="entry name" value="SAM-dependent_MTases_sf"/>
</dbReference>
<dbReference type="SMART" id="SM00825">
    <property type="entry name" value="PKS_KS"/>
    <property type="match status" value="1"/>
</dbReference>
<dbReference type="InterPro" id="IPR032821">
    <property type="entry name" value="PKS_assoc"/>
</dbReference>
<dbReference type="SMART" id="SM00822">
    <property type="entry name" value="PKS_KR"/>
    <property type="match status" value="1"/>
</dbReference>
<dbReference type="PANTHER" id="PTHR43775">
    <property type="entry name" value="FATTY ACID SYNTHASE"/>
    <property type="match status" value="1"/>
</dbReference>
<dbReference type="InterPro" id="IPR014030">
    <property type="entry name" value="Ketoacyl_synth_N"/>
</dbReference>
<dbReference type="Gene3D" id="3.40.50.720">
    <property type="entry name" value="NAD(P)-binding Rossmann-like Domain"/>
    <property type="match status" value="2"/>
</dbReference>
<dbReference type="GO" id="GO:0004312">
    <property type="term" value="F:fatty acid synthase activity"/>
    <property type="evidence" value="ECO:0007669"/>
    <property type="project" value="TreeGrafter"/>
</dbReference>
<dbReference type="Pfam" id="PF21089">
    <property type="entry name" value="PKS_DH_N"/>
    <property type="match status" value="1"/>
</dbReference>
<keyword evidence="1" id="KW-0596">Phosphopantetheine</keyword>
<evidence type="ECO:0000256" key="7">
    <source>
        <dbReference type="PROSITE-ProRule" id="PRU01363"/>
    </source>
</evidence>
<dbReference type="InterPro" id="IPR016036">
    <property type="entry name" value="Malonyl_transacylase_ACP-bd"/>
</dbReference>
<dbReference type="PANTHER" id="PTHR43775:SF20">
    <property type="entry name" value="HYBRID PKS-NRPS SYNTHETASE APDA"/>
    <property type="match status" value="1"/>
</dbReference>
<dbReference type="Proteomes" id="UP001251528">
    <property type="component" value="Unassembled WGS sequence"/>
</dbReference>
<feature type="region of interest" description="C-terminal hotdog fold" evidence="7">
    <location>
        <begin position="1152"/>
        <end position="1341"/>
    </location>
</feature>
<dbReference type="Gene3D" id="3.40.47.10">
    <property type="match status" value="1"/>
</dbReference>
<dbReference type="InterPro" id="IPR016039">
    <property type="entry name" value="Thiolase-like"/>
</dbReference>
<dbReference type="Pfam" id="PF08659">
    <property type="entry name" value="KR"/>
    <property type="match status" value="1"/>
</dbReference>
<keyword evidence="12" id="KW-1185">Reference proteome</keyword>
<dbReference type="SUPFAM" id="SSF52151">
    <property type="entry name" value="FabD/lysophospholipase-like"/>
    <property type="match status" value="1"/>
</dbReference>
<evidence type="ECO:0008006" key="13">
    <source>
        <dbReference type="Google" id="ProtNLM"/>
    </source>
</evidence>
<dbReference type="Pfam" id="PF14765">
    <property type="entry name" value="PS-DH"/>
    <property type="match status" value="1"/>
</dbReference>
<evidence type="ECO:0000259" key="9">
    <source>
        <dbReference type="PROSITE" id="PS52004"/>
    </source>
</evidence>
<dbReference type="SUPFAM" id="SSF55048">
    <property type="entry name" value="Probable ACP-binding domain of malonyl-CoA ACP transacylase"/>
    <property type="match status" value="1"/>
</dbReference>
<dbReference type="Gene3D" id="3.40.366.10">
    <property type="entry name" value="Malonyl-Coenzyme A Acyl Carrier Protein, domain 2"/>
    <property type="match status" value="1"/>
</dbReference>
<dbReference type="Pfam" id="PF08242">
    <property type="entry name" value="Methyltransf_12"/>
    <property type="match status" value="1"/>
</dbReference>
<dbReference type="SUPFAM" id="SSF53901">
    <property type="entry name" value="Thiolase-like"/>
    <property type="match status" value="1"/>
</dbReference>
<dbReference type="SMART" id="SM00827">
    <property type="entry name" value="PKS_AT"/>
    <property type="match status" value="1"/>
</dbReference>
<dbReference type="InterPro" id="IPR049552">
    <property type="entry name" value="PKS_DH_N"/>
</dbReference>
<dbReference type="InterPro" id="IPR036736">
    <property type="entry name" value="ACP-like_sf"/>
</dbReference>
<dbReference type="InterPro" id="IPR042104">
    <property type="entry name" value="PKS_dehydratase_sf"/>
</dbReference>
<dbReference type="InterPro" id="IPR014043">
    <property type="entry name" value="Acyl_transferase_dom"/>
</dbReference>
<dbReference type="SUPFAM" id="SSF51735">
    <property type="entry name" value="NAD(P)-binding Rossmann-fold domains"/>
    <property type="match status" value="2"/>
</dbReference>
<feature type="region of interest" description="N-terminal hotdog fold" evidence="7">
    <location>
        <begin position="981"/>
        <end position="1136"/>
    </location>
</feature>
<evidence type="ECO:0000313" key="12">
    <source>
        <dbReference type="Proteomes" id="UP001251528"/>
    </source>
</evidence>
<dbReference type="Pfam" id="PF00698">
    <property type="entry name" value="Acyl_transf_1"/>
    <property type="match status" value="1"/>
</dbReference>
<dbReference type="Pfam" id="PF16197">
    <property type="entry name" value="KAsynt_C_assoc"/>
    <property type="match status" value="1"/>
</dbReference>
<dbReference type="InterPro" id="IPR006162">
    <property type="entry name" value="Ppantetheine_attach_site"/>
</dbReference>
<dbReference type="PROSITE" id="PS52019">
    <property type="entry name" value="PKS_MFAS_DH"/>
    <property type="match status" value="1"/>
</dbReference>
<evidence type="ECO:0000256" key="3">
    <source>
        <dbReference type="ARBA" id="ARBA00022603"/>
    </source>
</evidence>
<dbReference type="CDD" id="cd00833">
    <property type="entry name" value="PKS"/>
    <property type="match status" value="1"/>
</dbReference>
<dbReference type="InterPro" id="IPR018201">
    <property type="entry name" value="Ketoacyl_synth_AS"/>
</dbReference>
<accession>A0AAJ0CU72</accession>
<dbReference type="Pfam" id="PF00109">
    <property type="entry name" value="ketoacyl-synt"/>
    <property type="match status" value="1"/>
</dbReference>
<gene>
    <name evidence="11" type="ORF">QQS21_004236</name>
</gene>
<evidence type="ECO:0000256" key="4">
    <source>
        <dbReference type="ARBA" id="ARBA00022679"/>
    </source>
</evidence>
<protein>
    <recommendedName>
        <fullName evidence="13">Polyketide synthase</fullName>
    </recommendedName>
</protein>
<dbReference type="GO" id="GO:0006633">
    <property type="term" value="P:fatty acid biosynthetic process"/>
    <property type="evidence" value="ECO:0007669"/>
    <property type="project" value="InterPro"/>
</dbReference>
<dbReference type="InterPro" id="IPR036291">
    <property type="entry name" value="NAD(P)-bd_dom_sf"/>
</dbReference>
<organism evidence="11 12">
    <name type="scientific">Conoideocrella luteorostrata</name>
    <dbReference type="NCBI Taxonomy" id="1105319"/>
    <lineage>
        <taxon>Eukaryota</taxon>
        <taxon>Fungi</taxon>
        <taxon>Dikarya</taxon>
        <taxon>Ascomycota</taxon>
        <taxon>Pezizomycotina</taxon>
        <taxon>Sordariomycetes</taxon>
        <taxon>Hypocreomycetidae</taxon>
        <taxon>Hypocreales</taxon>
        <taxon>Clavicipitaceae</taxon>
        <taxon>Conoideocrella</taxon>
    </lineage>
</organism>
<dbReference type="InterPro" id="IPR001227">
    <property type="entry name" value="Ac_transferase_dom_sf"/>
</dbReference>
<keyword evidence="2" id="KW-0597">Phosphoprotein</keyword>
<feature type="domain" description="PKS/mFAS DH" evidence="10">
    <location>
        <begin position="981"/>
        <end position="1341"/>
    </location>
</feature>
<evidence type="ECO:0000313" key="11">
    <source>
        <dbReference type="EMBL" id="KAK2603556.1"/>
    </source>
</evidence>
<dbReference type="CDD" id="cd02440">
    <property type="entry name" value="AdoMet_MTases"/>
    <property type="match status" value="1"/>
</dbReference>
<dbReference type="InterPro" id="IPR013120">
    <property type="entry name" value="FAR_NAD-bd"/>
</dbReference>
<dbReference type="PROSITE" id="PS50075">
    <property type="entry name" value="CARRIER"/>
    <property type="match status" value="1"/>
</dbReference>
<evidence type="ECO:0000256" key="5">
    <source>
        <dbReference type="ARBA" id="ARBA00023002"/>
    </source>
</evidence>
<dbReference type="SMART" id="SM00823">
    <property type="entry name" value="PKS_PP"/>
    <property type="match status" value="1"/>
</dbReference>
<feature type="domain" description="Ketosynthase family 3 (KS3)" evidence="9">
    <location>
        <begin position="7"/>
        <end position="457"/>
    </location>
</feature>
<evidence type="ECO:0000256" key="1">
    <source>
        <dbReference type="ARBA" id="ARBA00022450"/>
    </source>
</evidence>
<dbReference type="InterPro" id="IPR013968">
    <property type="entry name" value="PKS_KR"/>
</dbReference>
<dbReference type="InterPro" id="IPR020806">
    <property type="entry name" value="PKS_PP-bd"/>
</dbReference>
<dbReference type="SMART" id="SM00826">
    <property type="entry name" value="PKS_DH"/>
    <property type="match status" value="1"/>
</dbReference>
<name>A0AAJ0CU72_9HYPO</name>
<dbReference type="InterPro" id="IPR020841">
    <property type="entry name" value="PKS_Beta-ketoAc_synthase_dom"/>
</dbReference>
<dbReference type="GO" id="GO:0031177">
    <property type="term" value="F:phosphopantetheine binding"/>
    <property type="evidence" value="ECO:0007669"/>
    <property type="project" value="InterPro"/>
</dbReference>
<dbReference type="EMBL" id="JASWJB010000061">
    <property type="protein sequence ID" value="KAK2603556.1"/>
    <property type="molecule type" value="Genomic_DNA"/>
</dbReference>
<evidence type="ECO:0000256" key="6">
    <source>
        <dbReference type="ARBA" id="ARBA00023268"/>
    </source>
</evidence>
<dbReference type="Gene3D" id="3.40.50.150">
    <property type="entry name" value="Vaccinia Virus protein VP39"/>
    <property type="match status" value="1"/>
</dbReference>
<dbReference type="GO" id="GO:0044550">
    <property type="term" value="P:secondary metabolite biosynthetic process"/>
    <property type="evidence" value="ECO:0007669"/>
    <property type="project" value="TreeGrafter"/>
</dbReference>
<dbReference type="Pfam" id="PF07993">
    <property type="entry name" value="NAD_binding_4"/>
    <property type="match status" value="1"/>
</dbReference>
<keyword evidence="3" id="KW-0489">Methyltransferase</keyword>
<dbReference type="InterPro" id="IPR057326">
    <property type="entry name" value="KR_dom"/>
</dbReference>
<dbReference type="InterPro" id="IPR020807">
    <property type="entry name" value="PKS_DH"/>
</dbReference>
<dbReference type="SUPFAM" id="SSF53335">
    <property type="entry name" value="S-adenosyl-L-methionine-dependent methyltransferases"/>
    <property type="match status" value="1"/>
</dbReference>
<keyword evidence="4" id="KW-0808">Transferase</keyword>
<keyword evidence="6" id="KW-0511">Multifunctional enzyme</keyword>
<feature type="domain" description="Carrier" evidence="8">
    <location>
        <begin position="2533"/>
        <end position="2616"/>
    </location>
</feature>
<proteinExistence type="predicted"/>
<dbReference type="GO" id="GO:0032259">
    <property type="term" value="P:methylation"/>
    <property type="evidence" value="ECO:0007669"/>
    <property type="project" value="UniProtKB-KW"/>
</dbReference>
<dbReference type="PROSITE" id="PS00012">
    <property type="entry name" value="PHOSPHOPANTETHEINE"/>
    <property type="match status" value="1"/>
</dbReference>
<dbReference type="InterPro" id="IPR049900">
    <property type="entry name" value="PKS_mFAS_DH"/>
</dbReference>
<dbReference type="InterPro" id="IPR014031">
    <property type="entry name" value="Ketoacyl_synth_C"/>
</dbReference>
<comment type="caution">
    <text evidence="11">The sequence shown here is derived from an EMBL/GenBank/DDBJ whole genome shotgun (WGS) entry which is preliminary data.</text>
</comment>
<reference evidence="11" key="1">
    <citation type="submission" date="2023-06" db="EMBL/GenBank/DDBJ databases">
        <title>Conoideocrella luteorostrata (Hypocreales: Clavicipitaceae), a potential biocontrol fungus for elongate hemlock scale in United States Christmas tree production areas.</title>
        <authorList>
            <person name="Barrett H."/>
            <person name="Lovett B."/>
            <person name="Macias A.M."/>
            <person name="Stajich J.E."/>
            <person name="Kasson M.T."/>
        </authorList>
    </citation>
    <scope>NUCLEOTIDE SEQUENCE</scope>
    <source>
        <strain evidence="11">ARSEF 14590</strain>
    </source>
</reference>
<dbReference type="GO" id="GO:0008168">
    <property type="term" value="F:methyltransferase activity"/>
    <property type="evidence" value="ECO:0007669"/>
    <property type="project" value="UniProtKB-KW"/>
</dbReference>
<dbReference type="InterPro" id="IPR050091">
    <property type="entry name" value="PKS_NRPS_Biosynth_Enz"/>
</dbReference>
<feature type="active site" description="Proton donor; for dehydratase activity" evidence="7">
    <location>
        <position position="1224"/>
    </location>
</feature>
<sequence length="3058" mass="336783">MTTKSTHEPIAIIGSACHFAGDVSSVPKLWDFLQYPREVQQDIPDSRFVTRGFYHERHTHPGHSNVQQGYLMRDDLSLFDAEFFGLSPAEAKAIDPQQRWLIETVYEGLEAAGLPVQAMRGSDTAVYVGVMGGDYEQMQLRDLQDLPTYFATGTARSIISNRISHFFDWRGPSVTIDTACSSSLVALHMAVHALRAGDSRVAVACGSNLILGPESFIAESNLKMLSPDGVGRMWDQDANGYARGDGVAVVIVKKLSEALRDGDHVECVIRETGINQDGATSGITTPSASAQEALIRSTYLKASLDISKPQDRPQYFEAHGTGTPAGDPAEAEAIHRAFFGDEVAHAVRPQAALDSERESSILFVGSVKTVLGHTESTAGLAGVLKASLALQNGIMPPNLHFNRPSDRVAPFCGKLEIVRGAAKPWPRGAVGKKTLTRRASVNSFGFGGTNAHAILESYSDADGSPPDLNGPLFTPFVFSAGSEISLRAIIRCYANFLGEKLSFSSHDLAWTLRQRRSLLSRRISFAASSIEDLQAQLLAALEDETKPIGVQDQSIGTAGAILGIFTGQGAQYARLGAELIEQSSTARAIIVALDAHLADLPDEHRPSWSLVTEMLARGPATRVMEAAIAQPVCTAVQIMLVDLLASAGVHFDMVVGHSSGEIGAAYAAGVLTAHDAILVAYFRGRCVSQWASRKRPSVRGAMLAVSTSMEDAEVLCRDDVYAGRLAVAAYNSSLSVTISGDEDAIDEIQELLQDEKKFYRRLCVDVAYHSQHMDPCFAPYVECLKGFGVRALKPWEEKEQAARSTRCQWFSSVHNCPMDLGHDMGLSDRYWAENLTRPVQFAQALKTAVLSTAGMKDLSVVLEVGPHPALQRPTEQTIHEALGKSIPYHSTLFRDQSSVTALSSSLGFLWQHLQRLDGVAVPNLDLYERVMNSDQHRHRQEQNHRFKVVKGLPSHQWNHTTRHWAESRISRRMRLRNDIYHPLLGHATPDSSKHHLRWRNLLRTGQLGDSEDVLQLNGHQVQGQPVFPAAGYVVTAVEAARALPNAVEDAAAAAATQETKMKVLLIVIHNMTIHQAVILAAERRDGVEILVELTDILRIPTSNRIKARFSYSAAIGHHDELTLVASSEIEVVVGEDLNPRLLPPRLPLESHMIPVEKDRFYTSLAALGYEYDGAFRSLTNLNRKHGKASCTVIRQGIRHFGERHLLHNGSGDDQGMLMHPADLDSALQSLLLAFSYPGDDQLRTLHLPLRIERVRVNPALCRPLGQKSIQVQSQNNVRTDDVLLVDSYVNCTTDNGQTMPSLSSPHGGYRGDVNIFTSTSTHAAVQVHNVQLVPLGGPPTEQDDRDVFSEERWVDLAPDGLAAALADRTVVTLQHERDQLAALTRLAMFYYRQFESQVPSNSPIRSASLSGSTAYFLEYSRHVLLSLPHDWHNDTIEDIREATKVCKALPDLGVMHLVGQTMPRVFRGETTMLEEFRETGMLDDYYEHSFSSEPSRHWQTRMVEQIATRLPLLNILEIGAGTGGTTKLMLNTLGRRFQSYTFTDISAGFFGAAAAALSPFRDRLVFKTLDVERDPTSQGFQEGGYDVIIASFVLHATASLECTLANVRKLLRPGGQLIVGEGAAETAPISSFIFGPLPGWWLGRDEGRILSPHVSTPQWDRLLRKSGFSGIDTKAPDEWEQVLGVCLFSSQAVNGHVTFLRSPLFAPNFEHCPKIERLTIVGGKTTHIAQLVTEASALLKPYADEIRVFTSLADVDHDAPNAFMVSLADLDKPVFQNMTERDFVPFRRIFQEEKTLLWVTTGRRSEEPFSNMIVGFGRTAVHETPGLNLQHLDLANPHMHRVAHIIANNFLRLLAGATKKEEQQGVLWPIEPEIVVDSNGRHHVPRLLPLRNLNNRYNSGHRFITEDVDINHIPVVLRLQKQQQQKRHGATISLEMPTDINIDSWAEPASSASQLITLQIIHAVIPAVRTPLGHKFLALGIDMSSGATHLTLLSCLASIVTVPSATAPEFSPIPETGATTLSSMAAHLIALSILDPALPKQVVVVHNATDDVAEAIYYQAAAIGVEAVFITDRDSPSSVPKVCTVFLSRYTSQTEIWRRLPAKNKISCFVTLISENTYSETRDIILACLPASCRLETSNTLFSLVGSECGPAEEPSLVQHLQKALQYTQLYSNEFSNKASFVELEQLVFQGLHAAVPDVNGAAGRNDENGWERLTVVNLSSSTRLPARIRRLDMGRSVFKPNKTYWVLGLSGDLGISLRDWMIHAGATHIVITSRKPNIEQAWMNSHRQCGIDITILPCDITDWRALTVAHTSIKRTLPPIAGVFNGAMVLRDTSIRNMTFQQLDDVLRPKVRGSFNLDKLFSLDEPLLSFFILFSSINYIIGNPGQANYAAANAFQCALVAARRKQGLAGTAVNIGAIVGAGYIQRSTNYKHTLDLSMTRGNMMHLSEEDYHQIIGEAIAAGQPWRNKAPELTTGLLYAEHNMTLPPIWFDDPKFAHMIVQKKMYHVLETGHDAGMRSNAPAVVKERLKASRTAANSEKVIREAFAALLRQELQITDKEDAELMKMRSNEIGLDSLVSVDIRSWFLKATGVNIPVMRILSHNNMESLVQLAARSFSAEIKPQAANFAAGKPVTTSSVNFDGRSDTETYQTTTPGFISPPSCQPSPQYDGSGLEVDWEAETRPPTFDTELAHLLKSSSGYIPSPSAPPQAIVLTGITGLVGSHLLKHILQILPRNGRAICIGMRRLATHADPRVIFQTGDFTLPRLGLSPFDCASIFAVADAVVHVGADTSHLKPYMALRDANVGSTAELARMCLPRRIPLHYVSTVGVGLFSKNTELRPERVNGLPPGLDGEGYTISKLVCERMLERISEQTGLPVWIHRPSAILRLNEDSKGERASMDWLNGLLKYVRMLQAVPEIKYNKGALDMVHVKSVCDKIVRCLHSNGTNDMARTNRGVSYVHEVGDIVIPLDRMFEILDLDMGTDSNMHISVSYPVEEQVETGRAHNNMIDDSTRIKCEVLSMSEWTARAVARGLHPSVAELIKDMDNPDKLHYPALLKS</sequence>
<dbReference type="PROSITE" id="PS52004">
    <property type="entry name" value="KS3_2"/>
    <property type="match status" value="1"/>
</dbReference>
<evidence type="ECO:0000256" key="2">
    <source>
        <dbReference type="ARBA" id="ARBA00022553"/>
    </source>
</evidence>
<dbReference type="GO" id="GO:0004315">
    <property type="term" value="F:3-oxoacyl-[acyl-carrier-protein] synthase activity"/>
    <property type="evidence" value="ECO:0007669"/>
    <property type="project" value="InterPro"/>
</dbReference>
<dbReference type="PROSITE" id="PS00606">
    <property type="entry name" value="KS3_1"/>
    <property type="match status" value="1"/>
</dbReference>